<evidence type="ECO:0000313" key="1">
    <source>
        <dbReference type="EMBL" id="MBW0552185.1"/>
    </source>
</evidence>
<dbReference type="Proteomes" id="UP000765509">
    <property type="component" value="Unassembled WGS sequence"/>
</dbReference>
<proteinExistence type="predicted"/>
<organism evidence="1 2">
    <name type="scientific">Austropuccinia psidii MF-1</name>
    <dbReference type="NCBI Taxonomy" id="1389203"/>
    <lineage>
        <taxon>Eukaryota</taxon>
        <taxon>Fungi</taxon>
        <taxon>Dikarya</taxon>
        <taxon>Basidiomycota</taxon>
        <taxon>Pucciniomycotina</taxon>
        <taxon>Pucciniomycetes</taxon>
        <taxon>Pucciniales</taxon>
        <taxon>Sphaerophragmiaceae</taxon>
        <taxon>Austropuccinia</taxon>
    </lineage>
</organism>
<dbReference type="AlphaFoldDB" id="A0A9Q3P8K2"/>
<accession>A0A9Q3P8K2</accession>
<gene>
    <name evidence="1" type="ORF">O181_091900</name>
</gene>
<dbReference type="EMBL" id="AVOT02058278">
    <property type="protein sequence ID" value="MBW0552185.1"/>
    <property type="molecule type" value="Genomic_DNA"/>
</dbReference>
<reference evidence="1" key="1">
    <citation type="submission" date="2021-03" db="EMBL/GenBank/DDBJ databases">
        <title>Draft genome sequence of rust myrtle Austropuccinia psidii MF-1, a brazilian biotype.</title>
        <authorList>
            <person name="Quecine M.C."/>
            <person name="Pachon D.M.R."/>
            <person name="Bonatelli M.L."/>
            <person name="Correr F.H."/>
            <person name="Franceschini L.M."/>
            <person name="Leite T.F."/>
            <person name="Margarido G.R.A."/>
            <person name="Almeida C.A."/>
            <person name="Ferrarezi J.A."/>
            <person name="Labate C.A."/>
        </authorList>
    </citation>
    <scope>NUCLEOTIDE SEQUENCE</scope>
    <source>
        <strain evidence="1">MF-1</strain>
    </source>
</reference>
<comment type="caution">
    <text evidence="1">The sequence shown here is derived from an EMBL/GenBank/DDBJ whole genome shotgun (WGS) entry which is preliminary data.</text>
</comment>
<evidence type="ECO:0000313" key="2">
    <source>
        <dbReference type="Proteomes" id="UP000765509"/>
    </source>
</evidence>
<protein>
    <submittedName>
        <fullName evidence="1">Uncharacterized protein</fullName>
    </submittedName>
</protein>
<dbReference type="OrthoDB" id="8025968at2759"/>
<sequence length="123" mass="13723">MAREMLVEGNMPPHFWQYAYANACFIHNCLPNSCCPESSPYKELYGRCPSVAAIYPFGVEAIVHVPAPQQSDKLHPRGTVLRTESIFAQETAEIDSLPLPKDVSIPQHLGRIDTTGGRRAWLN</sequence>
<name>A0A9Q3P8K2_9BASI</name>
<keyword evidence="2" id="KW-1185">Reference proteome</keyword>